<dbReference type="Proteomes" id="UP000237105">
    <property type="component" value="Unassembled WGS sequence"/>
</dbReference>
<dbReference type="Pfam" id="PF13456">
    <property type="entry name" value="RVT_3"/>
    <property type="match status" value="1"/>
</dbReference>
<evidence type="ECO:0000259" key="1">
    <source>
        <dbReference type="Pfam" id="PF13456"/>
    </source>
</evidence>
<proteinExistence type="predicted"/>
<dbReference type="InterPro" id="IPR002156">
    <property type="entry name" value="RNaseH_domain"/>
</dbReference>
<organism evidence="2 3">
    <name type="scientific">Parasponia andersonii</name>
    <name type="common">Sponia andersonii</name>
    <dbReference type="NCBI Taxonomy" id="3476"/>
    <lineage>
        <taxon>Eukaryota</taxon>
        <taxon>Viridiplantae</taxon>
        <taxon>Streptophyta</taxon>
        <taxon>Embryophyta</taxon>
        <taxon>Tracheophyta</taxon>
        <taxon>Spermatophyta</taxon>
        <taxon>Magnoliopsida</taxon>
        <taxon>eudicotyledons</taxon>
        <taxon>Gunneridae</taxon>
        <taxon>Pentapetalae</taxon>
        <taxon>rosids</taxon>
        <taxon>fabids</taxon>
        <taxon>Rosales</taxon>
        <taxon>Cannabaceae</taxon>
        <taxon>Parasponia</taxon>
    </lineage>
</organism>
<dbReference type="EMBL" id="JXTB01000025">
    <property type="protein sequence ID" value="PON75030.1"/>
    <property type="molecule type" value="Genomic_DNA"/>
</dbReference>
<name>A0A2P5DP18_PARAD</name>
<dbReference type="AlphaFoldDB" id="A0A2P5DP18"/>
<reference evidence="3" key="1">
    <citation type="submission" date="2016-06" db="EMBL/GenBank/DDBJ databases">
        <title>Parallel loss of symbiosis genes in relatives of nitrogen-fixing non-legume Parasponia.</title>
        <authorList>
            <person name="Van Velzen R."/>
            <person name="Holmer R."/>
            <person name="Bu F."/>
            <person name="Rutten L."/>
            <person name="Van Zeijl A."/>
            <person name="Liu W."/>
            <person name="Santuari L."/>
            <person name="Cao Q."/>
            <person name="Sharma T."/>
            <person name="Shen D."/>
            <person name="Roswanjaya Y."/>
            <person name="Wardhani T."/>
            <person name="Kalhor M.S."/>
            <person name="Jansen J."/>
            <person name="Van den Hoogen J."/>
            <person name="Gungor B."/>
            <person name="Hartog M."/>
            <person name="Hontelez J."/>
            <person name="Verver J."/>
            <person name="Yang W.-C."/>
            <person name="Schijlen E."/>
            <person name="Repin R."/>
            <person name="Schilthuizen M."/>
            <person name="Schranz E."/>
            <person name="Heidstra R."/>
            <person name="Miyata K."/>
            <person name="Fedorova E."/>
            <person name="Kohlen W."/>
            <person name="Bisseling T."/>
            <person name="Smit S."/>
            <person name="Geurts R."/>
        </authorList>
    </citation>
    <scope>NUCLEOTIDE SEQUENCE [LARGE SCALE GENOMIC DNA]</scope>
    <source>
        <strain evidence="3">cv. WU1-14</strain>
    </source>
</reference>
<evidence type="ECO:0000313" key="2">
    <source>
        <dbReference type="EMBL" id="PON75030.1"/>
    </source>
</evidence>
<protein>
    <recommendedName>
        <fullName evidence="1">RNase H type-1 domain-containing protein</fullName>
    </recommendedName>
</protein>
<dbReference type="OrthoDB" id="10497258at2759"/>
<evidence type="ECO:0000313" key="3">
    <source>
        <dbReference type="Proteomes" id="UP000237105"/>
    </source>
</evidence>
<comment type="caution">
    <text evidence="2">The sequence shown here is derived from an EMBL/GenBank/DDBJ whole genome shotgun (WGS) entry which is preliminary data.</text>
</comment>
<dbReference type="GO" id="GO:0003676">
    <property type="term" value="F:nucleic acid binding"/>
    <property type="evidence" value="ECO:0007669"/>
    <property type="project" value="InterPro"/>
</dbReference>
<dbReference type="GO" id="GO:0004523">
    <property type="term" value="F:RNA-DNA hybrid ribonuclease activity"/>
    <property type="evidence" value="ECO:0007669"/>
    <property type="project" value="InterPro"/>
</dbReference>
<gene>
    <name evidence="2" type="ORF">PanWU01x14_043820</name>
</gene>
<feature type="domain" description="RNase H type-1" evidence="1">
    <location>
        <begin position="159"/>
        <end position="206"/>
    </location>
</feature>
<keyword evidence="3" id="KW-1185">Reference proteome</keyword>
<sequence>MANWAWSSLYLGVGADHLDFFKSDHRALTISLASSSQNGVVLTTRRSRFQFEALWLEDEESYKVVDDHWNVVPSSDSISNSRDLNTKFFHSKASAQKKNNVVLRLKNSQGVLVECESQVLEVAEYKEVNSRRQVYKEKRVQRPRVTSWVPPSCGLFKMNVDATISQDAKSNGVDAIIRNSSDKVMAALAKRIDGCFSSKVVEAKALGLSLL</sequence>
<accession>A0A2P5DP18</accession>